<reference evidence="1" key="1">
    <citation type="journal article" date="2023" name="Mol. Phylogenet. Evol.">
        <title>Genome-scale phylogeny and comparative genomics of the fungal order Sordariales.</title>
        <authorList>
            <person name="Hensen N."/>
            <person name="Bonometti L."/>
            <person name="Westerberg I."/>
            <person name="Brannstrom I.O."/>
            <person name="Guillou S."/>
            <person name="Cros-Aarteil S."/>
            <person name="Calhoun S."/>
            <person name="Haridas S."/>
            <person name="Kuo A."/>
            <person name="Mondo S."/>
            <person name="Pangilinan J."/>
            <person name="Riley R."/>
            <person name="LaButti K."/>
            <person name="Andreopoulos B."/>
            <person name="Lipzen A."/>
            <person name="Chen C."/>
            <person name="Yan M."/>
            <person name="Daum C."/>
            <person name="Ng V."/>
            <person name="Clum A."/>
            <person name="Steindorff A."/>
            <person name="Ohm R.A."/>
            <person name="Martin F."/>
            <person name="Silar P."/>
            <person name="Natvig D.O."/>
            <person name="Lalanne C."/>
            <person name="Gautier V."/>
            <person name="Ament-Velasquez S.L."/>
            <person name="Kruys A."/>
            <person name="Hutchinson M.I."/>
            <person name="Powell A.J."/>
            <person name="Barry K."/>
            <person name="Miller A.N."/>
            <person name="Grigoriev I.V."/>
            <person name="Debuchy R."/>
            <person name="Gladieux P."/>
            <person name="Hiltunen Thoren M."/>
            <person name="Johannesson H."/>
        </authorList>
    </citation>
    <scope>NUCLEOTIDE SEQUENCE</scope>
    <source>
        <strain evidence="1">CBS 333.67</strain>
    </source>
</reference>
<dbReference type="SUPFAM" id="SSF52374">
    <property type="entry name" value="Nucleotidylyl transferase"/>
    <property type="match status" value="1"/>
</dbReference>
<dbReference type="PROSITE" id="PS00178">
    <property type="entry name" value="AA_TRNA_LIGASE_I"/>
    <property type="match status" value="1"/>
</dbReference>
<dbReference type="AlphaFoldDB" id="A0AAJ0GPM8"/>
<evidence type="ECO:0000313" key="2">
    <source>
        <dbReference type="Proteomes" id="UP001273166"/>
    </source>
</evidence>
<dbReference type="GO" id="GO:0006418">
    <property type="term" value="P:tRNA aminoacylation for protein translation"/>
    <property type="evidence" value="ECO:0007669"/>
    <property type="project" value="InterPro"/>
</dbReference>
<dbReference type="Proteomes" id="UP001273166">
    <property type="component" value="Unassembled WGS sequence"/>
</dbReference>
<keyword evidence="2" id="KW-1185">Reference proteome</keyword>
<accession>A0AAJ0GPM8</accession>
<reference evidence="1" key="2">
    <citation type="submission" date="2023-06" db="EMBL/GenBank/DDBJ databases">
        <authorList>
            <consortium name="Lawrence Berkeley National Laboratory"/>
            <person name="Mondo S.J."/>
            <person name="Hensen N."/>
            <person name="Bonometti L."/>
            <person name="Westerberg I."/>
            <person name="Brannstrom I.O."/>
            <person name="Guillou S."/>
            <person name="Cros-Aarteil S."/>
            <person name="Calhoun S."/>
            <person name="Haridas S."/>
            <person name="Kuo A."/>
            <person name="Pangilinan J."/>
            <person name="Riley R."/>
            <person name="Labutti K."/>
            <person name="Andreopoulos B."/>
            <person name="Lipzen A."/>
            <person name="Chen C."/>
            <person name="Yanf M."/>
            <person name="Daum C."/>
            <person name="Ng V."/>
            <person name="Clum A."/>
            <person name="Steindorff A."/>
            <person name="Ohm R."/>
            <person name="Martin F."/>
            <person name="Silar P."/>
            <person name="Natvig D."/>
            <person name="Lalanne C."/>
            <person name="Gautier V."/>
            <person name="Ament-Velasquez S.L."/>
            <person name="Kruys A."/>
            <person name="Hutchinson M.I."/>
            <person name="Powell A.J."/>
            <person name="Barry K."/>
            <person name="Miller A.N."/>
            <person name="Grigoriev I.V."/>
            <person name="Debuchy R."/>
            <person name="Gladieux P."/>
            <person name="Thoren M.H."/>
            <person name="Johannesson H."/>
        </authorList>
    </citation>
    <scope>NUCLEOTIDE SEQUENCE</scope>
    <source>
        <strain evidence="1">CBS 333.67</strain>
    </source>
</reference>
<dbReference type="GO" id="GO:0004812">
    <property type="term" value="F:aminoacyl-tRNA ligase activity"/>
    <property type="evidence" value="ECO:0007669"/>
    <property type="project" value="InterPro"/>
</dbReference>
<dbReference type="GeneID" id="87885246"/>
<evidence type="ECO:0000313" key="1">
    <source>
        <dbReference type="EMBL" id="KAK3303863.1"/>
    </source>
</evidence>
<dbReference type="EMBL" id="JAUDZG010000006">
    <property type="protein sequence ID" value="KAK3303863.1"/>
    <property type="molecule type" value="Genomic_DNA"/>
</dbReference>
<protein>
    <submittedName>
        <fullName evidence="1">Uncharacterized protein</fullName>
    </submittedName>
</protein>
<dbReference type="InterPro" id="IPR001412">
    <property type="entry name" value="aa-tRNA-synth_I_CS"/>
</dbReference>
<sequence length="467" mass="51239">MKLKTTLIGLLRNLETDKGSPTPDSNTREVLSAIDGLLRKLTPGTALYAAFHDGQVHDPLGAGSYAFKDDFVGPILLGLVNDETSGSGPTSSNNDQHAALAMPTRPIIFHAGAQPNNSPHCGTLIVFFFTFAVARAVRDRLQASMSGGLAPPVSVEMTLVDTAPVNSEGIEVEGIQYQRSYRDVPNALGTRIADYQEVFALLSAWSGIPVHISFQRDFFSQAHMPSLVSYLVANHKQLGQQLAPTYGTLAVRAACPVPGCHLAEKHGRRNQYTYQTTRPGKVADPKPSEAAAAAITFHCPRHGPHTINTSSADELARLEANAPTRNLLRSMSHLLDTDRHHVRVTGADYAGMYQETFLYRPLAAWSAATDHARGRTPHILYAPLVVDWSGAKLSKSLYVRDGGYAAMRLFRSDGLCSYVRLKEQVGKEGLRRLWDEVVRWVADPRKLFRCWSVEYLQRIAIQGEVLG</sequence>
<proteinExistence type="predicted"/>
<dbReference type="RefSeq" id="XP_062719643.1">
    <property type="nucleotide sequence ID" value="XM_062866417.1"/>
</dbReference>
<name>A0AAJ0GPM8_9PEZI</name>
<dbReference type="GO" id="GO:0005524">
    <property type="term" value="F:ATP binding"/>
    <property type="evidence" value="ECO:0007669"/>
    <property type="project" value="InterPro"/>
</dbReference>
<comment type="caution">
    <text evidence="1">The sequence shown here is derived from an EMBL/GenBank/DDBJ whole genome shotgun (WGS) entry which is preliminary data.</text>
</comment>
<gene>
    <name evidence="1" type="ORF">B0T15DRAFT_487166</name>
</gene>
<organism evidence="1 2">
    <name type="scientific">Chaetomium strumarium</name>
    <dbReference type="NCBI Taxonomy" id="1170767"/>
    <lineage>
        <taxon>Eukaryota</taxon>
        <taxon>Fungi</taxon>
        <taxon>Dikarya</taxon>
        <taxon>Ascomycota</taxon>
        <taxon>Pezizomycotina</taxon>
        <taxon>Sordariomycetes</taxon>
        <taxon>Sordariomycetidae</taxon>
        <taxon>Sordariales</taxon>
        <taxon>Chaetomiaceae</taxon>
        <taxon>Chaetomium</taxon>
    </lineage>
</organism>